<organism evidence="3 4">
    <name type="scientific">Cucurbita argyrosperma subsp. sororia</name>
    <dbReference type="NCBI Taxonomy" id="37648"/>
    <lineage>
        <taxon>Eukaryota</taxon>
        <taxon>Viridiplantae</taxon>
        <taxon>Streptophyta</taxon>
        <taxon>Embryophyta</taxon>
        <taxon>Tracheophyta</taxon>
        <taxon>Spermatophyta</taxon>
        <taxon>Magnoliopsida</taxon>
        <taxon>eudicotyledons</taxon>
        <taxon>Gunneridae</taxon>
        <taxon>Pentapetalae</taxon>
        <taxon>rosids</taxon>
        <taxon>fabids</taxon>
        <taxon>Cucurbitales</taxon>
        <taxon>Cucurbitaceae</taxon>
        <taxon>Cucurbiteae</taxon>
        <taxon>Cucurbita</taxon>
    </lineage>
</organism>
<feature type="non-terminal residue" evidence="3">
    <location>
        <position position="1"/>
    </location>
</feature>
<keyword evidence="2" id="KW-1133">Transmembrane helix</keyword>
<dbReference type="AlphaFoldDB" id="A0AAV6M6K0"/>
<keyword evidence="2" id="KW-0472">Membrane</keyword>
<proteinExistence type="predicted"/>
<sequence>MVRGGHLSIAMVVLMFTSILLWGWDKSYFASFLPLTRQQYMIPLSEYVVAVSNSSSTPKDEMVKSENKMKGRSNNTNEKEQPGKGSDYFDADSISKPTPISKVCNYAKGRWVEDNRRPWYSGLPESTIERMLHVLRPCIRESEEAELFRVVTIMCGEKFASMAALIHERQTPSSETDLQKLGNKRRLSELEVTVNQILVCVWRAVVCVSCLNVLHHGRPLKIEKEGSNPGELRLWEKKASYCALGF</sequence>
<keyword evidence="2" id="KW-0812">Transmembrane</keyword>
<feature type="region of interest" description="Disordered" evidence="1">
    <location>
        <begin position="57"/>
        <end position="93"/>
    </location>
</feature>
<feature type="compositionally biased region" description="Basic and acidic residues" evidence="1">
    <location>
        <begin position="58"/>
        <end position="69"/>
    </location>
</feature>
<evidence type="ECO:0000313" key="4">
    <source>
        <dbReference type="Proteomes" id="UP000685013"/>
    </source>
</evidence>
<comment type="caution">
    <text evidence="3">The sequence shown here is derived from an EMBL/GenBank/DDBJ whole genome shotgun (WGS) entry which is preliminary data.</text>
</comment>
<dbReference type="EMBL" id="JAGKQH010000017">
    <property type="protein sequence ID" value="KAG6575669.1"/>
    <property type="molecule type" value="Genomic_DNA"/>
</dbReference>
<feature type="transmembrane region" description="Helical" evidence="2">
    <location>
        <begin position="7"/>
        <end position="24"/>
    </location>
</feature>
<name>A0AAV6M6K0_9ROSI</name>
<accession>A0AAV6M6K0</accession>
<gene>
    <name evidence="3" type="ORF">SDJN03_26308</name>
</gene>
<reference evidence="3 4" key="1">
    <citation type="journal article" date="2021" name="Hortic Res">
        <title>The domestication of Cucurbita argyrosperma as revealed by the genome of its wild relative.</title>
        <authorList>
            <person name="Barrera-Redondo J."/>
            <person name="Sanchez-de la Vega G."/>
            <person name="Aguirre-Liguori J.A."/>
            <person name="Castellanos-Morales G."/>
            <person name="Gutierrez-Guerrero Y.T."/>
            <person name="Aguirre-Dugua X."/>
            <person name="Aguirre-Planter E."/>
            <person name="Tenaillon M.I."/>
            <person name="Lira-Saade R."/>
            <person name="Eguiarte L.E."/>
        </authorList>
    </citation>
    <scope>NUCLEOTIDE SEQUENCE [LARGE SCALE GENOMIC DNA]</scope>
    <source>
        <strain evidence="3">JBR-2021</strain>
    </source>
</reference>
<protein>
    <submittedName>
        <fullName evidence="3">Uncharacterized protein</fullName>
    </submittedName>
</protein>
<evidence type="ECO:0000256" key="2">
    <source>
        <dbReference type="SAM" id="Phobius"/>
    </source>
</evidence>
<dbReference type="Proteomes" id="UP000685013">
    <property type="component" value="Chromosome 17"/>
</dbReference>
<keyword evidence="4" id="KW-1185">Reference proteome</keyword>
<evidence type="ECO:0000313" key="3">
    <source>
        <dbReference type="EMBL" id="KAG6575669.1"/>
    </source>
</evidence>
<evidence type="ECO:0000256" key="1">
    <source>
        <dbReference type="SAM" id="MobiDB-lite"/>
    </source>
</evidence>